<dbReference type="Proteomes" id="UP000192578">
    <property type="component" value="Unassembled WGS sequence"/>
</dbReference>
<gene>
    <name evidence="1" type="ORF">BV898_15787</name>
</gene>
<evidence type="ECO:0000313" key="1">
    <source>
        <dbReference type="EMBL" id="OWA51297.1"/>
    </source>
</evidence>
<dbReference type="EMBL" id="MTYJ01000221">
    <property type="protein sequence ID" value="OWA51297.1"/>
    <property type="molecule type" value="Genomic_DNA"/>
</dbReference>
<name>A0A9X6NC10_HYPEX</name>
<accession>A0A9X6NC10</accession>
<dbReference type="AlphaFoldDB" id="A0A9X6NC10"/>
<evidence type="ECO:0000313" key="2">
    <source>
        <dbReference type="Proteomes" id="UP000192578"/>
    </source>
</evidence>
<comment type="caution">
    <text evidence="1">The sequence shown here is derived from an EMBL/GenBank/DDBJ whole genome shotgun (WGS) entry which is preliminary data.</text>
</comment>
<protein>
    <recommendedName>
        <fullName evidence="3">Protein kinase domain-containing protein</fullName>
    </recommendedName>
</protein>
<evidence type="ECO:0008006" key="3">
    <source>
        <dbReference type="Google" id="ProtNLM"/>
    </source>
</evidence>
<reference evidence="2" key="1">
    <citation type="submission" date="2017-01" db="EMBL/GenBank/DDBJ databases">
        <title>Comparative genomics of anhydrobiosis in the tardigrade Hypsibius dujardini.</title>
        <authorList>
            <person name="Yoshida Y."/>
            <person name="Koutsovoulos G."/>
            <person name="Laetsch D."/>
            <person name="Stevens L."/>
            <person name="Kumar S."/>
            <person name="Horikawa D."/>
            <person name="Ishino K."/>
            <person name="Komine S."/>
            <person name="Tomita M."/>
            <person name="Blaxter M."/>
            <person name="Arakawa K."/>
        </authorList>
    </citation>
    <scope>NUCLEOTIDE SEQUENCE [LARGE SCALE GENOMIC DNA]</scope>
    <source>
        <strain evidence="2">Z151</strain>
    </source>
</reference>
<proteinExistence type="predicted"/>
<sequence>MALHPVPKNLKYVFTENGKKFHCVHLDLLGHGSFGVIKKVNLVRSFTGPSTPVAQLVCQTGGGSSSCSASSRSNLWHYPLHCAVGESQLLHNLFGAQEYLTYILAENGKEFHCVQLPGLLGHGSFGVVMKVNLVQSEKDLTQDSPRSEISPRRLRQ</sequence>
<organism evidence="1 2">
    <name type="scientific">Hypsibius exemplaris</name>
    <name type="common">Freshwater tardigrade</name>
    <dbReference type="NCBI Taxonomy" id="2072580"/>
    <lineage>
        <taxon>Eukaryota</taxon>
        <taxon>Metazoa</taxon>
        <taxon>Ecdysozoa</taxon>
        <taxon>Tardigrada</taxon>
        <taxon>Eutardigrada</taxon>
        <taxon>Parachela</taxon>
        <taxon>Hypsibioidea</taxon>
        <taxon>Hypsibiidae</taxon>
        <taxon>Hypsibius</taxon>
    </lineage>
</organism>
<keyword evidence="2" id="KW-1185">Reference proteome</keyword>